<accession>J5T230</accession>
<comment type="caution">
    <text evidence="2">The sequence shown here is derived from an EMBL/GenBank/DDBJ whole genome shotgun (WGS) entry which is preliminary data.</text>
</comment>
<evidence type="ECO:0000313" key="3">
    <source>
        <dbReference type="Proteomes" id="UP000002748"/>
    </source>
</evidence>
<reference evidence="2 3" key="1">
    <citation type="journal article" date="2012" name="Eukaryot. Cell">
        <title>Draft genome sequence of CBS 2479, the standard type strain of Trichosporon asahii.</title>
        <authorList>
            <person name="Yang R.Y."/>
            <person name="Li H.T."/>
            <person name="Zhu H."/>
            <person name="Zhou G.P."/>
            <person name="Wang M."/>
            <person name="Wang L."/>
        </authorList>
    </citation>
    <scope>NUCLEOTIDE SEQUENCE [LARGE SCALE GENOMIC DNA]</scope>
    <source>
        <strain evidence="3">ATCC 90039 / CBS 2479 / JCM 2466 / KCTC 7840 / NCYC 2677 / UAMH 7654</strain>
    </source>
</reference>
<organism evidence="2 3">
    <name type="scientific">Trichosporon asahii var. asahii (strain ATCC 90039 / CBS 2479 / JCM 2466 / KCTC 7840 / NBRC 103889/ NCYC 2677 / UAMH 7654)</name>
    <name type="common">Yeast</name>
    <dbReference type="NCBI Taxonomy" id="1186058"/>
    <lineage>
        <taxon>Eukaryota</taxon>
        <taxon>Fungi</taxon>
        <taxon>Dikarya</taxon>
        <taxon>Basidiomycota</taxon>
        <taxon>Agaricomycotina</taxon>
        <taxon>Tremellomycetes</taxon>
        <taxon>Trichosporonales</taxon>
        <taxon>Trichosporonaceae</taxon>
        <taxon>Trichosporon</taxon>
    </lineage>
</organism>
<dbReference type="EMBL" id="ALBS01000192">
    <property type="protein sequence ID" value="EJT48756.1"/>
    <property type="molecule type" value="Genomic_DNA"/>
</dbReference>
<sequence length="549" mass="60262">MFDYLNNKVVAIDGVEYMWAFSKPSLLRTFWFDEPNPTTIWSNWGQKLADAGRQLPQGSYAHKFGAALTREKSDFGKGIRAFDGFGGFEVDDKLRECGGLNGSGAIKDFADAALYAVRSVLDGGNPHPSALTSLVYVETGVILARTHKIMLGHLVKKLLEDPNCAASITSPRDLASYLEGWEVPQGPGRDLGPSIKIMRSHFEKVIAIWGNTDRPLPDLAEACLPVIQANPVHSWLESHGPYDLQLYYARSIGKEEAWLQQQPETEVEEALRSLAKDIAGSGCRCRGKLHANAYMSMMAAQHIPHLLRQASFLGDLKAAARQNMNEDDDEDGSPLNIDTRSMASPAPDAAPGSCAQRLAAATRSRQQALPIRVQYHPNDGRRQHLADNESVLQAAYRTPDLETCQLEPSQLALDAYTSASGSAVHDRGVGSLRATARAFARLLDAAEKDDIPNFFDSAATRREPWVLAATQSTKLLLIISMSVAGAVFHKVFYDGKQVSLGHAITRARAGISSRWQYSKLQESKRRRDVRAGPVPPGRDGPGIARERRH</sequence>
<dbReference type="HOGENOM" id="CLU_496239_0_0_1"/>
<feature type="region of interest" description="Disordered" evidence="1">
    <location>
        <begin position="323"/>
        <end position="352"/>
    </location>
</feature>
<evidence type="ECO:0000256" key="1">
    <source>
        <dbReference type="SAM" id="MobiDB-lite"/>
    </source>
</evidence>
<feature type="region of interest" description="Disordered" evidence="1">
    <location>
        <begin position="520"/>
        <end position="549"/>
    </location>
</feature>
<evidence type="ECO:0000313" key="2">
    <source>
        <dbReference type="EMBL" id="EJT48756.1"/>
    </source>
</evidence>
<dbReference type="KEGG" id="tasa:A1Q1_02222"/>
<protein>
    <submittedName>
        <fullName evidence="2">Uncharacterized protein</fullName>
    </submittedName>
</protein>
<proteinExistence type="predicted"/>
<dbReference type="VEuPathDB" id="FungiDB:A1Q1_02222"/>
<dbReference type="RefSeq" id="XP_014180642.1">
    <property type="nucleotide sequence ID" value="XM_014325167.1"/>
</dbReference>
<name>J5T230_TRIAS</name>
<dbReference type="AlphaFoldDB" id="J5T230"/>
<gene>
    <name evidence="2" type="ORF">A1Q1_02222</name>
</gene>
<dbReference type="Proteomes" id="UP000002748">
    <property type="component" value="Unassembled WGS sequence"/>
</dbReference>
<dbReference type="GeneID" id="25985736"/>